<comment type="catalytic activity">
    <reaction evidence="1 5">
        <text>a uridine in RNA = a pseudouridine in RNA</text>
        <dbReference type="Rhea" id="RHEA:48348"/>
        <dbReference type="Rhea" id="RHEA-COMP:12068"/>
        <dbReference type="Rhea" id="RHEA-COMP:12069"/>
        <dbReference type="ChEBI" id="CHEBI:65314"/>
        <dbReference type="ChEBI" id="CHEBI:65315"/>
    </reaction>
</comment>
<evidence type="ECO:0000313" key="8">
    <source>
        <dbReference type="Proteomes" id="UP000002200"/>
    </source>
</evidence>
<dbReference type="GO" id="GO:0016829">
    <property type="term" value="F:lyase activity"/>
    <property type="evidence" value="ECO:0007669"/>
    <property type="project" value="UniProtKB-KW"/>
</dbReference>
<dbReference type="GO" id="GO:0000455">
    <property type="term" value="P:enzyme-directed rRNA pseudouridine synthesis"/>
    <property type="evidence" value="ECO:0007669"/>
    <property type="project" value="TreeGrafter"/>
</dbReference>
<dbReference type="GO" id="GO:0003723">
    <property type="term" value="F:RNA binding"/>
    <property type="evidence" value="ECO:0007669"/>
    <property type="project" value="InterPro"/>
</dbReference>
<dbReference type="HOGENOM" id="CLU_016902_4_4_11"/>
<evidence type="ECO:0000256" key="4">
    <source>
        <dbReference type="PIRSR" id="PIRSR606225-1"/>
    </source>
</evidence>
<dbReference type="SUPFAM" id="SSF55120">
    <property type="entry name" value="Pseudouridine synthase"/>
    <property type="match status" value="1"/>
</dbReference>
<dbReference type="STRING" id="203267.TWT_511"/>
<accession>Q83G23</accession>
<dbReference type="PANTHER" id="PTHR21600">
    <property type="entry name" value="MITOCHONDRIAL RNA PSEUDOURIDINE SYNTHASE"/>
    <property type="match status" value="1"/>
</dbReference>
<dbReference type="GO" id="GO:0140098">
    <property type="term" value="F:catalytic activity, acting on RNA"/>
    <property type="evidence" value="ECO:0007669"/>
    <property type="project" value="UniProtKB-ARBA"/>
</dbReference>
<dbReference type="eggNOG" id="COG0564">
    <property type="taxonomic scope" value="Bacteria"/>
</dbReference>
<evidence type="ECO:0000256" key="2">
    <source>
        <dbReference type="ARBA" id="ARBA00010876"/>
    </source>
</evidence>
<dbReference type="Gene3D" id="3.30.2350.10">
    <property type="entry name" value="Pseudouridine synthase"/>
    <property type="match status" value="1"/>
</dbReference>
<dbReference type="Pfam" id="PF00849">
    <property type="entry name" value="PseudoU_synth_2"/>
    <property type="match status" value="1"/>
</dbReference>
<protein>
    <recommendedName>
        <fullName evidence="5">Pseudouridine synthase</fullName>
        <ecNumber evidence="5">5.4.99.-</ecNumber>
    </recommendedName>
</protein>
<dbReference type="EC" id="5.4.99.-" evidence="5"/>
<reference evidence="7 8" key="1">
    <citation type="journal article" date="2003" name="Genome Res.">
        <title>Tropheryma whipplei twist: a human pathogenic Actinobacteria with a reduced genome.</title>
        <authorList>
            <person name="Raoult D."/>
            <person name="Ogata H."/>
            <person name="Audic S."/>
            <person name="Robert C."/>
            <person name="Suhre K."/>
            <person name="Drancourt M."/>
            <person name="Claverie J.-M."/>
        </authorList>
    </citation>
    <scope>NUCLEOTIDE SEQUENCE [LARGE SCALE GENOMIC DNA]</scope>
    <source>
        <strain evidence="7 8">Twist</strain>
    </source>
</reference>
<keyword evidence="3 5" id="KW-0413">Isomerase</keyword>
<comment type="function">
    <text evidence="5">Responsible for synthesis of pseudouridine from uracil.</text>
</comment>
<organism evidence="7 8">
    <name type="scientific">Tropheryma whipplei (strain Twist)</name>
    <name type="common">Whipple's bacillus</name>
    <dbReference type="NCBI Taxonomy" id="203267"/>
    <lineage>
        <taxon>Bacteria</taxon>
        <taxon>Bacillati</taxon>
        <taxon>Actinomycetota</taxon>
        <taxon>Actinomycetes</taxon>
        <taxon>Micrococcales</taxon>
        <taxon>Tropherymataceae</taxon>
        <taxon>Tropheryma</taxon>
    </lineage>
</organism>
<gene>
    <name evidence="7" type="ordered locus">TWT_511</name>
</gene>
<feature type="domain" description="Pseudouridine synthase RsuA/RluA-like" evidence="6">
    <location>
        <begin position="84"/>
        <end position="235"/>
    </location>
</feature>
<keyword evidence="7" id="KW-0456">Lyase</keyword>
<dbReference type="InterPro" id="IPR006225">
    <property type="entry name" value="PsdUridine_synth_RluC/D"/>
</dbReference>
<dbReference type="CDD" id="cd02869">
    <property type="entry name" value="PseudoU_synth_RluA_like"/>
    <property type="match status" value="1"/>
</dbReference>
<dbReference type="AlphaFoldDB" id="Q83G23"/>
<dbReference type="InterPro" id="IPR006224">
    <property type="entry name" value="PsdUridine_synth_RluA-like_CS"/>
</dbReference>
<dbReference type="InterPro" id="IPR020103">
    <property type="entry name" value="PsdUridine_synth_cat_dom_sf"/>
</dbReference>
<keyword evidence="8" id="KW-1185">Reference proteome</keyword>
<evidence type="ECO:0000259" key="6">
    <source>
        <dbReference type="Pfam" id="PF00849"/>
    </source>
</evidence>
<evidence type="ECO:0000256" key="5">
    <source>
        <dbReference type="RuleBase" id="RU362028"/>
    </source>
</evidence>
<dbReference type="Proteomes" id="UP000002200">
    <property type="component" value="Chromosome"/>
</dbReference>
<dbReference type="GO" id="GO:0009982">
    <property type="term" value="F:pseudouridine synthase activity"/>
    <property type="evidence" value="ECO:0007669"/>
    <property type="project" value="InterPro"/>
</dbReference>
<dbReference type="EMBL" id="AE014184">
    <property type="protein sequence ID" value="AAO44608.1"/>
    <property type="molecule type" value="Genomic_DNA"/>
</dbReference>
<dbReference type="KEGG" id="twh:TWT_511"/>
<proteinExistence type="inferred from homology"/>
<dbReference type="NCBIfam" id="TIGR00005">
    <property type="entry name" value="rluA_subfam"/>
    <property type="match status" value="1"/>
</dbReference>
<comment type="similarity">
    <text evidence="2 5">Belongs to the pseudouridine synthase RluA family.</text>
</comment>
<dbReference type="PANTHER" id="PTHR21600:SF44">
    <property type="entry name" value="RIBOSOMAL LARGE SUBUNIT PSEUDOURIDINE SYNTHASE D"/>
    <property type="match status" value="1"/>
</dbReference>
<evidence type="ECO:0000256" key="1">
    <source>
        <dbReference type="ARBA" id="ARBA00000073"/>
    </source>
</evidence>
<dbReference type="PROSITE" id="PS01129">
    <property type="entry name" value="PSI_RLU"/>
    <property type="match status" value="1"/>
</dbReference>
<evidence type="ECO:0000313" key="7">
    <source>
        <dbReference type="EMBL" id="AAO44608.1"/>
    </source>
</evidence>
<name>Q83G23_TROWT</name>
<sequence length="303" mass="33376">MSRSCVARAISLGEITRQNVSDKRLTKSDLASGVYVWNRHALHTSGEDSAAPDSVHFSSTLDSCCLDPCASTRDLLRVIYSDDDLFVIDKPAGVAAHASPGWCGPTVTGCLSGLLAACGPQDRQGIVHRLDANTSGLMVLAKSDLAYHNLKAAFRDRAIHKRYKALVQGYPDPSSGVINAPIGRDLKHRDRFCIDYSGRDAVTQYSTEEVYPGFTLLSVAPKTGRTHQIRVHFSALRHPLVGDVKYGADPVFSQKVNLKRQWLHAYHLSFTHPVSGVFVEFESRIHEDLQESLRILSKIYDGS</sequence>
<dbReference type="InterPro" id="IPR050188">
    <property type="entry name" value="RluA_PseudoU_synthase"/>
</dbReference>
<feature type="active site" evidence="4">
    <location>
        <position position="131"/>
    </location>
</feature>
<dbReference type="InterPro" id="IPR006145">
    <property type="entry name" value="PsdUridine_synth_RsuA/RluA"/>
</dbReference>
<evidence type="ECO:0000256" key="3">
    <source>
        <dbReference type="ARBA" id="ARBA00023235"/>
    </source>
</evidence>